<evidence type="ECO:0000313" key="2">
    <source>
        <dbReference type="EMBL" id="CAI9104008.1"/>
    </source>
</evidence>
<feature type="compositionally biased region" description="Basic and acidic residues" evidence="1">
    <location>
        <begin position="204"/>
        <end position="217"/>
    </location>
</feature>
<sequence length="217" mass="24103">MSLNLLQGYSSSSEEEELNYDDSIDEEDAEKIDLSLNRYQPLSEPNPPSGSSLLPSALEAFSEVSGPPEFLNNSIQEVIKDEDGQNWRHGRRRKRRDKNDLPAGAVLEAKPQLIGIHERVRSDVEGNISIASSSQPTTANNPDGEKVVEVNRFCLNCGVPKTYSSSKGTLCPICGDTEPKKKGSAVKDKEKLKRMKGQSSHATWKSETEMHLRQQFD</sequence>
<protein>
    <submittedName>
        <fullName evidence="2">OLC1v1002610C1</fullName>
    </submittedName>
</protein>
<dbReference type="PANTHER" id="PTHR35321:SF1">
    <property type="entry name" value="OS02G0753200 PROTEIN"/>
    <property type="match status" value="1"/>
</dbReference>
<proteinExistence type="predicted"/>
<evidence type="ECO:0000256" key="1">
    <source>
        <dbReference type="SAM" id="MobiDB-lite"/>
    </source>
</evidence>
<gene>
    <name evidence="2" type="ORF">OLC1_LOCUS13036</name>
</gene>
<dbReference type="Proteomes" id="UP001161247">
    <property type="component" value="Chromosome 4"/>
</dbReference>
<dbReference type="AlphaFoldDB" id="A0AAV1DAW9"/>
<dbReference type="PANTHER" id="PTHR35321">
    <property type="entry name" value="OS02G0753200 PROTEIN"/>
    <property type="match status" value="1"/>
</dbReference>
<organism evidence="2 3">
    <name type="scientific">Oldenlandia corymbosa var. corymbosa</name>
    <dbReference type="NCBI Taxonomy" id="529605"/>
    <lineage>
        <taxon>Eukaryota</taxon>
        <taxon>Viridiplantae</taxon>
        <taxon>Streptophyta</taxon>
        <taxon>Embryophyta</taxon>
        <taxon>Tracheophyta</taxon>
        <taxon>Spermatophyta</taxon>
        <taxon>Magnoliopsida</taxon>
        <taxon>eudicotyledons</taxon>
        <taxon>Gunneridae</taxon>
        <taxon>Pentapetalae</taxon>
        <taxon>asterids</taxon>
        <taxon>lamiids</taxon>
        <taxon>Gentianales</taxon>
        <taxon>Rubiaceae</taxon>
        <taxon>Rubioideae</taxon>
        <taxon>Spermacoceae</taxon>
        <taxon>Hedyotis-Oldenlandia complex</taxon>
        <taxon>Oldenlandia</taxon>
    </lineage>
</organism>
<accession>A0AAV1DAW9</accession>
<dbReference type="EMBL" id="OX459121">
    <property type="protein sequence ID" value="CAI9104008.1"/>
    <property type="molecule type" value="Genomic_DNA"/>
</dbReference>
<feature type="region of interest" description="Disordered" evidence="1">
    <location>
        <begin position="175"/>
        <end position="217"/>
    </location>
</feature>
<feature type="region of interest" description="Disordered" evidence="1">
    <location>
        <begin position="81"/>
        <end position="102"/>
    </location>
</feature>
<reference evidence="2" key="1">
    <citation type="submission" date="2023-03" db="EMBL/GenBank/DDBJ databases">
        <authorList>
            <person name="Julca I."/>
        </authorList>
    </citation>
    <scope>NUCLEOTIDE SEQUENCE</scope>
</reference>
<evidence type="ECO:0000313" key="3">
    <source>
        <dbReference type="Proteomes" id="UP001161247"/>
    </source>
</evidence>
<keyword evidence="3" id="KW-1185">Reference proteome</keyword>
<feature type="compositionally biased region" description="Acidic residues" evidence="1">
    <location>
        <begin position="13"/>
        <end position="30"/>
    </location>
</feature>
<feature type="region of interest" description="Disordered" evidence="1">
    <location>
        <begin position="1"/>
        <end position="59"/>
    </location>
</feature>
<dbReference type="InterPro" id="IPR040306">
    <property type="entry name" value="Os02g0753200-like"/>
</dbReference>
<feature type="compositionally biased region" description="Low complexity" evidence="1">
    <location>
        <begin position="49"/>
        <end position="58"/>
    </location>
</feature>
<feature type="compositionally biased region" description="Basic and acidic residues" evidence="1">
    <location>
        <begin position="177"/>
        <end position="191"/>
    </location>
</feature>
<name>A0AAV1DAW9_OLDCO</name>